<reference evidence="3 4" key="1">
    <citation type="submission" date="2020-07" db="EMBL/GenBank/DDBJ databases">
        <authorList>
            <person name="Cui H."/>
        </authorList>
    </citation>
    <scope>NUCLEOTIDE SEQUENCE [LARGE SCALE GENOMIC DNA]</scope>
    <source>
        <strain evidence="3 4">YPL8</strain>
    </source>
</reference>
<evidence type="ECO:0000259" key="2">
    <source>
        <dbReference type="Pfam" id="PF18545"/>
    </source>
</evidence>
<organism evidence="3 4">
    <name type="scientific">Natrinema halophilum</name>
    <dbReference type="NCBI Taxonomy" id="1699371"/>
    <lineage>
        <taxon>Archaea</taxon>
        <taxon>Methanobacteriati</taxon>
        <taxon>Methanobacteriota</taxon>
        <taxon>Stenosarchaea group</taxon>
        <taxon>Halobacteria</taxon>
        <taxon>Halobacteriales</taxon>
        <taxon>Natrialbaceae</taxon>
        <taxon>Natrinema</taxon>
    </lineage>
</organism>
<proteinExistence type="predicted"/>
<dbReference type="EMBL" id="CP058601">
    <property type="protein sequence ID" value="QLG50347.1"/>
    <property type="molecule type" value="Genomic_DNA"/>
</dbReference>
<dbReference type="OrthoDB" id="271604at2157"/>
<evidence type="ECO:0000313" key="4">
    <source>
        <dbReference type="Proteomes" id="UP000509241"/>
    </source>
</evidence>
<evidence type="ECO:0000313" key="3">
    <source>
        <dbReference type="EMBL" id="QLG50347.1"/>
    </source>
</evidence>
<evidence type="ECO:0000256" key="1">
    <source>
        <dbReference type="SAM" id="MobiDB-lite"/>
    </source>
</evidence>
<accession>A0A7D5GJ94</accession>
<dbReference type="AlphaFoldDB" id="A0A7D5GJ94"/>
<keyword evidence="4" id="KW-1185">Reference proteome</keyword>
<dbReference type="InterPro" id="IPR040624">
    <property type="entry name" value="HalOD1"/>
</dbReference>
<feature type="compositionally biased region" description="Basic and acidic residues" evidence="1">
    <location>
        <begin position="1"/>
        <end position="10"/>
    </location>
</feature>
<dbReference type="KEGG" id="haly:HYG82_16595"/>
<sequence>MSELEYHPTRPDVSGGSDSPRRVECRFDRDTPPSIAIVRAIAVIEDIDPTDSPTDLGITLYDHVDPAALDSIVTSGDTDSTITIDLTIRNDHQYSIRVQDTGRLVVEKTD</sequence>
<protein>
    <recommendedName>
        <fullName evidence="2">Halobacterial output domain-containing protein</fullName>
    </recommendedName>
</protein>
<dbReference type="Pfam" id="PF18545">
    <property type="entry name" value="HalOD1"/>
    <property type="match status" value="1"/>
</dbReference>
<gene>
    <name evidence="3" type="ORF">HYG82_16595</name>
</gene>
<name>A0A7D5GJ94_9EURY</name>
<feature type="region of interest" description="Disordered" evidence="1">
    <location>
        <begin position="1"/>
        <end position="27"/>
    </location>
</feature>
<dbReference type="Proteomes" id="UP000509241">
    <property type="component" value="Chromosome"/>
</dbReference>
<feature type="domain" description="Halobacterial output" evidence="2">
    <location>
        <begin position="30"/>
        <end position="107"/>
    </location>
</feature>